<dbReference type="SMART" id="SM00195">
    <property type="entry name" value="DSPc"/>
    <property type="match status" value="1"/>
</dbReference>
<evidence type="ECO:0000256" key="3">
    <source>
        <dbReference type="ARBA" id="ARBA00022801"/>
    </source>
</evidence>
<dbReference type="Pfam" id="PF00782">
    <property type="entry name" value="DSPc"/>
    <property type="match status" value="1"/>
</dbReference>
<accession>A0A6A6E7C8</accession>
<dbReference type="PROSITE" id="PS00383">
    <property type="entry name" value="TYR_PHOSPHATASE_1"/>
    <property type="match status" value="1"/>
</dbReference>
<dbReference type="InterPro" id="IPR029021">
    <property type="entry name" value="Prot-tyrosine_phosphatase-like"/>
</dbReference>
<dbReference type="PROSITE" id="PS50054">
    <property type="entry name" value="TYR_PHOSPHATASE_DUAL"/>
    <property type="match status" value="1"/>
</dbReference>
<proteinExistence type="inferred from homology"/>
<dbReference type="InterPro" id="IPR020422">
    <property type="entry name" value="TYR_PHOSPHATASE_DUAL_dom"/>
</dbReference>
<dbReference type="PANTHER" id="PTHR45848:SF4">
    <property type="entry name" value="DUAL SPECIFICITY PROTEIN PHOSPHATASE 12"/>
    <property type="match status" value="1"/>
</dbReference>
<evidence type="ECO:0000256" key="1">
    <source>
        <dbReference type="ARBA" id="ARBA00008601"/>
    </source>
</evidence>
<evidence type="ECO:0000313" key="7">
    <source>
        <dbReference type="EMBL" id="KAF2186378.1"/>
    </source>
</evidence>
<evidence type="ECO:0000256" key="2">
    <source>
        <dbReference type="ARBA" id="ARBA00013064"/>
    </source>
</evidence>
<evidence type="ECO:0000259" key="5">
    <source>
        <dbReference type="PROSITE" id="PS50054"/>
    </source>
</evidence>
<keyword evidence="8" id="KW-1185">Reference proteome</keyword>
<name>A0A6A6E7C8_9PEZI</name>
<evidence type="ECO:0000256" key="4">
    <source>
        <dbReference type="ARBA" id="ARBA00022912"/>
    </source>
</evidence>
<feature type="domain" description="Tyrosine-protein phosphatase" evidence="5">
    <location>
        <begin position="5"/>
        <end position="147"/>
    </location>
</feature>
<dbReference type="EMBL" id="ML994630">
    <property type="protein sequence ID" value="KAF2186378.1"/>
    <property type="molecule type" value="Genomic_DNA"/>
</dbReference>
<keyword evidence="4" id="KW-0904">Protein phosphatase</keyword>
<dbReference type="Proteomes" id="UP000800200">
    <property type="component" value="Unassembled WGS sequence"/>
</dbReference>
<keyword evidence="3" id="KW-0378">Hydrolase</keyword>
<dbReference type="GO" id="GO:0008138">
    <property type="term" value="F:protein tyrosine/serine/threonine phosphatase activity"/>
    <property type="evidence" value="ECO:0007669"/>
    <property type="project" value="TreeGrafter"/>
</dbReference>
<feature type="domain" description="Tyrosine specific protein phosphatases" evidence="6">
    <location>
        <begin position="65"/>
        <end position="126"/>
    </location>
</feature>
<comment type="similarity">
    <text evidence="1">Belongs to the protein-tyrosine phosphatase family. Non-receptor class dual specificity subfamily.</text>
</comment>
<organism evidence="7 8">
    <name type="scientific">Zopfia rhizophila CBS 207.26</name>
    <dbReference type="NCBI Taxonomy" id="1314779"/>
    <lineage>
        <taxon>Eukaryota</taxon>
        <taxon>Fungi</taxon>
        <taxon>Dikarya</taxon>
        <taxon>Ascomycota</taxon>
        <taxon>Pezizomycotina</taxon>
        <taxon>Dothideomycetes</taxon>
        <taxon>Dothideomycetes incertae sedis</taxon>
        <taxon>Zopfiaceae</taxon>
        <taxon>Zopfia</taxon>
    </lineage>
</organism>
<dbReference type="OrthoDB" id="10252009at2759"/>
<dbReference type="PANTHER" id="PTHR45848">
    <property type="entry name" value="DUAL SPECIFICITY PROTEIN PHOSPHATASE 12 FAMILY MEMBER"/>
    <property type="match status" value="1"/>
</dbReference>
<gene>
    <name evidence="7" type="ORF">K469DRAFT_726384</name>
</gene>
<dbReference type="GO" id="GO:0004725">
    <property type="term" value="F:protein tyrosine phosphatase activity"/>
    <property type="evidence" value="ECO:0007669"/>
    <property type="project" value="UniProtKB-EC"/>
</dbReference>
<dbReference type="AlphaFoldDB" id="A0A6A6E7C8"/>
<dbReference type="GO" id="GO:0005634">
    <property type="term" value="C:nucleus"/>
    <property type="evidence" value="ECO:0007669"/>
    <property type="project" value="TreeGrafter"/>
</dbReference>
<evidence type="ECO:0000313" key="8">
    <source>
        <dbReference type="Proteomes" id="UP000800200"/>
    </source>
</evidence>
<dbReference type="InterPro" id="IPR000387">
    <property type="entry name" value="Tyr_Pase_dom"/>
</dbReference>
<sequence>MGWVDKVPRAGNLYIGGLYALCQTNLIKEAGITHVLSIIDYDPLLKERFHHLNHFHIRADDDPNEDLLKRFKEANKYIDDALENGGVFIHCEMGKSRSATMAVAFLKWKYGRSPEEALDQLCEGRPICDPNVGFKEQLQIYHRMLNAKDDAEAEAIYQTWLKERFKGEWWEWEAR</sequence>
<dbReference type="InterPro" id="IPR016130">
    <property type="entry name" value="Tyr_Pase_AS"/>
</dbReference>
<dbReference type="InterPro" id="IPR000340">
    <property type="entry name" value="Dual-sp_phosphatase_cat-dom"/>
</dbReference>
<evidence type="ECO:0000259" key="6">
    <source>
        <dbReference type="PROSITE" id="PS50056"/>
    </source>
</evidence>
<dbReference type="EC" id="3.1.3.48" evidence="2"/>
<dbReference type="PROSITE" id="PS50056">
    <property type="entry name" value="TYR_PHOSPHATASE_2"/>
    <property type="match status" value="1"/>
</dbReference>
<protein>
    <recommendedName>
        <fullName evidence="2">protein-tyrosine-phosphatase</fullName>
        <ecNumber evidence="2">3.1.3.48</ecNumber>
    </recommendedName>
</protein>
<reference evidence="7" key="1">
    <citation type="journal article" date="2020" name="Stud. Mycol.">
        <title>101 Dothideomycetes genomes: a test case for predicting lifestyles and emergence of pathogens.</title>
        <authorList>
            <person name="Haridas S."/>
            <person name="Albert R."/>
            <person name="Binder M."/>
            <person name="Bloem J."/>
            <person name="Labutti K."/>
            <person name="Salamov A."/>
            <person name="Andreopoulos B."/>
            <person name="Baker S."/>
            <person name="Barry K."/>
            <person name="Bills G."/>
            <person name="Bluhm B."/>
            <person name="Cannon C."/>
            <person name="Castanera R."/>
            <person name="Culley D."/>
            <person name="Daum C."/>
            <person name="Ezra D."/>
            <person name="Gonzalez J."/>
            <person name="Henrissat B."/>
            <person name="Kuo A."/>
            <person name="Liang C."/>
            <person name="Lipzen A."/>
            <person name="Lutzoni F."/>
            <person name="Magnuson J."/>
            <person name="Mondo S."/>
            <person name="Nolan M."/>
            <person name="Ohm R."/>
            <person name="Pangilinan J."/>
            <person name="Park H.-J."/>
            <person name="Ramirez L."/>
            <person name="Alfaro M."/>
            <person name="Sun H."/>
            <person name="Tritt A."/>
            <person name="Yoshinaga Y."/>
            <person name="Zwiers L.-H."/>
            <person name="Turgeon B."/>
            <person name="Goodwin S."/>
            <person name="Spatafora J."/>
            <person name="Crous P."/>
            <person name="Grigoriev I."/>
        </authorList>
    </citation>
    <scope>NUCLEOTIDE SEQUENCE</scope>
    <source>
        <strain evidence="7">CBS 207.26</strain>
    </source>
</reference>
<dbReference type="SUPFAM" id="SSF52799">
    <property type="entry name" value="(Phosphotyrosine protein) phosphatases II"/>
    <property type="match status" value="1"/>
</dbReference>
<dbReference type="Gene3D" id="3.90.190.10">
    <property type="entry name" value="Protein tyrosine phosphatase superfamily"/>
    <property type="match status" value="1"/>
</dbReference>